<evidence type="ECO:0000313" key="3">
    <source>
        <dbReference type="Proteomes" id="UP001153269"/>
    </source>
</evidence>
<feature type="compositionally biased region" description="Basic and acidic residues" evidence="1">
    <location>
        <begin position="1"/>
        <end position="14"/>
    </location>
</feature>
<name>A0A9N7TJF9_PLEPL</name>
<feature type="region of interest" description="Disordered" evidence="1">
    <location>
        <begin position="1"/>
        <end position="20"/>
    </location>
</feature>
<proteinExistence type="predicted"/>
<comment type="caution">
    <text evidence="2">The sequence shown here is derived from an EMBL/GenBank/DDBJ whole genome shotgun (WGS) entry which is preliminary data.</text>
</comment>
<protein>
    <submittedName>
        <fullName evidence="2">Uncharacterized protein</fullName>
    </submittedName>
</protein>
<reference evidence="2" key="1">
    <citation type="submission" date="2020-03" db="EMBL/GenBank/DDBJ databases">
        <authorList>
            <person name="Weist P."/>
        </authorList>
    </citation>
    <scope>NUCLEOTIDE SEQUENCE</scope>
</reference>
<sequence>MAQRFLQREDESAKNKKHKDYTALAQGNRQQADVVYSETGGGPGKERGSNFIVFNVLRIVQELAESLEEEKLLFESFSHDEVTAGQHLSDIMDLGVVSRLITELKKI</sequence>
<dbReference type="EMBL" id="CADEAL010000089">
    <property type="protein sequence ID" value="CAB1414125.1"/>
    <property type="molecule type" value="Genomic_DNA"/>
</dbReference>
<evidence type="ECO:0000256" key="1">
    <source>
        <dbReference type="SAM" id="MobiDB-lite"/>
    </source>
</evidence>
<gene>
    <name evidence="2" type="ORF">PLEPLA_LOCUS1829</name>
</gene>
<organism evidence="2 3">
    <name type="scientific">Pleuronectes platessa</name>
    <name type="common">European plaice</name>
    <dbReference type="NCBI Taxonomy" id="8262"/>
    <lineage>
        <taxon>Eukaryota</taxon>
        <taxon>Metazoa</taxon>
        <taxon>Chordata</taxon>
        <taxon>Craniata</taxon>
        <taxon>Vertebrata</taxon>
        <taxon>Euteleostomi</taxon>
        <taxon>Actinopterygii</taxon>
        <taxon>Neopterygii</taxon>
        <taxon>Teleostei</taxon>
        <taxon>Neoteleostei</taxon>
        <taxon>Acanthomorphata</taxon>
        <taxon>Carangaria</taxon>
        <taxon>Pleuronectiformes</taxon>
        <taxon>Pleuronectoidei</taxon>
        <taxon>Pleuronectidae</taxon>
        <taxon>Pleuronectes</taxon>
    </lineage>
</organism>
<dbReference type="AlphaFoldDB" id="A0A9N7TJF9"/>
<keyword evidence="3" id="KW-1185">Reference proteome</keyword>
<evidence type="ECO:0000313" key="2">
    <source>
        <dbReference type="EMBL" id="CAB1414125.1"/>
    </source>
</evidence>
<accession>A0A9N7TJF9</accession>
<dbReference type="Proteomes" id="UP001153269">
    <property type="component" value="Unassembled WGS sequence"/>
</dbReference>